<evidence type="ECO:0000313" key="1">
    <source>
        <dbReference type="EMBL" id="CAB4153598.1"/>
    </source>
</evidence>
<organism evidence="1">
    <name type="scientific">uncultured Caudovirales phage</name>
    <dbReference type="NCBI Taxonomy" id="2100421"/>
    <lineage>
        <taxon>Viruses</taxon>
        <taxon>Duplodnaviria</taxon>
        <taxon>Heunggongvirae</taxon>
        <taxon>Uroviricota</taxon>
        <taxon>Caudoviricetes</taxon>
        <taxon>Peduoviridae</taxon>
        <taxon>Maltschvirus</taxon>
        <taxon>Maltschvirus maltsch</taxon>
    </lineage>
</organism>
<proteinExistence type="predicted"/>
<reference evidence="1" key="1">
    <citation type="submission" date="2020-04" db="EMBL/GenBank/DDBJ databases">
        <authorList>
            <person name="Chiriac C."/>
            <person name="Salcher M."/>
            <person name="Ghai R."/>
            <person name="Kavagutti S V."/>
        </authorList>
    </citation>
    <scope>NUCLEOTIDE SEQUENCE</scope>
</reference>
<protein>
    <submittedName>
        <fullName evidence="1">Uncharacterized protein</fullName>
    </submittedName>
</protein>
<dbReference type="EMBL" id="LR796598">
    <property type="protein sequence ID" value="CAB4153598.1"/>
    <property type="molecule type" value="Genomic_DNA"/>
</dbReference>
<sequence>MKLKDAIQRMQWRFSNGKQFTPNQNDADAFNLILEYINNSVKKEVNQNELFAKLYVRMLTDYLTCLNNDVDASQKAISQTLNKPLEALYLEFKNRFNTYAFNNFLIEQGLDFNKHPACYTEAEENVNKEVTKHKYWELYAKGIMDNDEVEMQLNWIITLNLNKNV</sequence>
<accession>A0A6J5N4A3</accession>
<name>A0A6J5N4A3_9CAUD</name>
<gene>
    <name evidence="1" type="ORF">UFOVP634_9</name>
</gene>